<proteinExistence type="predicted"/>
<dbReference type="Pfam" id="PF16976">
    <property type="entry name" value="RcpC"/>
    <property type="match status" value="1"/>
</dbReference>
<feature type="domain" description="SAF" evidence="3">
    <location>
        <begin position="48"/>
        <end position="110"/>
    </location>
</feature>
<reference evidence="5" key="1">
    <citation type="submission" date="2017-04" db="EMBL/GenBank/DDBJ databases">
        <title>Function of individual gut microbiota members based on whole genome sequencing of pure cultures obtained from chicken caecum.</title>
        <authorList>
            <person name="Medvecky M."/>
            <person name="Cejkova D."/>
            <person name="Polansky O."/>
            <person name="Karasova D."/>
            <person name="Kubasova T."/>
            <person name="Cizek A."/>
            <person name="Rychlik I."/>
        </authorList>
    </citation>
    <scope>NUCLEOTIDE SEQUENCE [LARGE SCALE GENOMIC DNA]</scope>
    <source>
        <strain evidence="5">An5</strain>
    </source>
</reference>
<organism evidence="4 5">
    <name type="scientific">[Collinsella] massiliensis</name>
    <dbReference type="NCBI Taxonomy" id="1232426"/>
    <lineage>
        <taxon>Bacteria</taxon>
        <taxon>Bacillati</taxon>
        <taxon>Actinomycetota</taxon>
        <taxon>Coriobacteriia</taxon>
        <taxon>Coriobacteriales</taxon>
        <taxon>Coriobacteriaceae</taxon>
        <taxon>Enorma</taxon>
    </lineage>
</organism>
<dbReference type="AlphaFoldDB" id="A0A1Y3XRP5"/>
<feature type="compositionally biased region" description="Polar residues" evidence="1">
    <location>
        <begin position="216"/>
        <end position="234"/>
    </location>
</feature>
<gene>
    <name evidence="4" type="ORF">B5G02_08000</name>
</gene>
<dbReference type="Proteomes" id="UP000195781">
    <property type="component" value="Unassembled WGS sequence"/>
</dbReference>
<keyword evidence="2" id="KW-0472">Membrane</keyword>
<dbReference type="OrthoDB" id="3177887at2"/>
<protein>
    <submittedName>
        <fullName evidence="4">Flp pilus assembly protein CpaB</fullName>
    </submittedName>
</protein>
<name>A0A1Y3XRP5_9ACTN</name>
<dbReference type="SMART" id="SM00858">
    <property type="entry name" value="SAF"/>
    <property type="match status" value="1"/>
</dbReference>
<dbReference type="EMBL" id="NFIE01000018">
    <property type="protein sequence ID" value="OUN86988.1"/>
    <property type="molecule type" value="Genomic_DNA"/>
</dbReference>
<dbReference type="InterPro" id="IPR031571">
    <property type="entry name" value="RcpC_dom"/>
</dbReference>
<evidence type="ECO:0000256" key="1">
    <source>
        <dbReference type="SAM" id="MobiDB-lite"/>
    </source>
</evidence>
<evidence type="ECO:0000313" key="4">
    <source>
        <dbReference type="EMBL" id="OUN86988.1"/>
    </source>
</evidence>
<dbReference type="Gene3D" id="3.90.1210.10">
    <property type="entry name" value="Antifreeze-like/N-acetylneuraminic acid synthase C-terminal domain"/>
    <property type="match status" value="1"/>
</dbReference>
<keyword evidence="2" id="KW-0812">Transmembrane</keyword>
<sequence>MRRGVRFALSAVSGVLVLVLVSWYGSSIRAEAERERQDLLASYGGDVVSVCVASHDIAAGEMLDEGDVRMEDWVAGLLPADAATSIEDVVGKRVSSSVPERAVLCPVYFQERTGGLEVPEGAVAVSVAVDPAHAVGGSVASGDAVDVYLSGAGLADRICRATVIDTSAEQAGGASGDLSWVTLAVEPDRVSELLAAVAQGTVSLVAPGSGVDESLGTGSNDSSESLGTGSNDSSAAEDVKDSEGAADPEDAGEASDAEADAQDTSSELGGDAR</sequence>
<keyword evidence="5" id="KW-1185">Reference proteome</keyword>
<accession>A0A1Y3XRP5</accession>
<feature type="transmembrane region" description="Helical" evidence="2">
    <location>
        <begin position="7"/>
        <end position="25"/>
    </location>
</feature>
<feature type="compositionally biased region" description="Acidic residues" evidence="1">
    <location>
        <begin position="244"/>
        <end position="261"/>
    </location>
</feature>
<evidence type="ECO:0000259" key="3">
    <source>
        <dbReference type="SMART" id="SM00858"/>
    </source>
</evidence>
<keyword evidence="2" id="KW-1133">Transmembrane helix</keyword>
<dbReference type="CDD" id="cd11614">
    <property type="entry name" value="SAF_CpaB_FlgA_like"/>
    <property type="match status" value="1"/>
</dbReference>
<evidence type="ECO:0000256" key="2">
    <source>
        <dbReference type="SAM" id="Phobius"/>
    </source>
</evidence>
<dbReference type="InterPro" id="IPR013974">
    <property type="entry name" value="SAF"/>
</dbReference>
<dbReference type="Pfam" id="PF08666">
    <property type="entry name" value="SAF"/>
    <property type="match status" value="1"/>
</dbReference>
<evidence type="ECO:0000313" key="5">
    <source>
        <dbReference type="Proteomes" id="UP000195781"/>
    </source>
</evidence>
<comment type="caution">
    <text evidence="4">The sequence shown here is derived from an EMBL/GenBank/DDBJ whole genome shotgun (WGS) entry which is preliminary data.</text>
</comment>
<feature type="region of interest" description="Disordered" evidence="1">
    <location>
        <begin position="206"/>
        <end position="273"/>
    </location>
</feature>